<dbReference type="EMBL" id="VWPK01000022">
    <property type="protein sequence ID" value="KAA5611271.1"/>
    <property type="molecule type" value="Genomic_DNA"/>
</dbReference>
<proteinExistence type="predicted"/>
<dbReference type="AlphaFoldDB" id="A0A5M6IST3"/>
<accession>A0A5M6IST3</accession>
<dbReference type="RefSeq" id="WP_150041649.1">
    <property type="nucleotide sequence ID" value="NZ_OW485601.1"/>
</dbReference>
<dbReference type="OrthoDB" id="7282503at2"/>
<keyword evidence="2" id="KW-1185">Reference proteome</keyword>
<evidence type="ECO:0000313" key="2">
    <source>
        <dbReference type="Proteomes" id="UP000325255"/>
    </source>
</evidence>
<evidence type="ECO:0000313" key="1">
    <source>
        <dbReference type="EMBL" id="KAA5611271.1"/>
    </source>
</evidence>
<dbReference type="InterPro" id="IPR009579">
    <property type="entry name" value="DUF1192"/>
</dbReference>
<reference evidence="1 2" key="1">
    <citation type="submission" date="2019-09" db="EMBL/GenBank/DDBJ databases">
        <title>Genome sequence of Rhodovastum atsumiense, a diverse member of the Acetobacteraceae family of non-sulfur purple photosynthetic bacteria.</title>
        <authorList>
            <person name="Meyer T."/>
            <person name="Kyndt J."/>
        </authorList>
    </citation>
    <scope>NUCLEOTIDE SEQUENCE [LARGE SCALE GENOMIC DNA]</scope>
    <source>
        <strain evidence="1 2">DSM 21279</strain>
    </source>
</reference>
<dbReference type="Pfam" id="PF06698">
    <property type="entry name" value="DUF1192"/>
    <property type="match status" value="1"/>
</dbReference>
<comment type="caution">
    <text evidence="1">The sequence shown here is derived from an EMBL/GenBank/DDBJ whole genome shotgun (WGS) entry which is preliminary data.</text>
</comment>
<sequence>MVIAEDDDLPRPSQRRLAPLPLDLLGVAELRAYIGELQGEIARVEAEITRKSSHRDAAAAFFRKPG</sequence>
<name>A0A5M6IST3_9PROT</name>
<gene>
    <name evidence="1" type="ORF">F1189_15060</name>
</gene>
<protein>
    <submittedName>
        <fullName evidence="1">DUF1192 domain-containing protein</fullName>
    </submittedName>
</protein>
<dbReference type="Proteomes" id="UP000325255">
    <property type="component" value="Unassembled WGS sequence"/>
</dbReference>
<organism evidence="1 2">
    <name type="scientific">Rhodovastum atsumiense</name>
    <dbReference type="NCBI Taxonomy" id="504468"/>
    <lineage>
        <taxon>Bacteria</taxon>
        <taxon>Pseudomonadati</taxon>
        <taxon>Pseudomonadota</taxon>
        <taxon>Alphaproteobacteria</taxon>
        <taxon>Acetobacterales</taxon>
        <taxon>Acetobacteraceae</taxon>
        <taxon>Rhodovastum</taxon>
    </lineage>
</organism>